<comment type="caution">
    <text evidence="1">The sequence shown here is derived from an EMBL/GenBank/DDBJ whole genome shotgun (WGS) entry which is preliminary data.</text>
</comment>
<keyword evidence="2" id="KW-1185">Reference proteome</keyword>
<protein>
    <submittedName>
        <fullName evidence="1">D-alanyl-D-alanine dipeptidase</fullName>
    </submittedName>
</protein>
<accession>A0ACB5RG44</accession>
<gene>
    <name evidence="1" type="ORF">rsdtw13_33170</name>
</gene>
<dbReference type="EMBL" id="BROD01000001">
    <property type="protein sequence ID" value="GKX68059.1"/>
    <property type="molecule type" value="Genomic_DNA"/>
</dbReference>
<proteinExistence type="predicted"/>
<dbReference type="Proteomes" id="UP001058074">
    <property type="component" value="Unassembled WGS sequence"/>
</dbReference>
<organism evidence="1 2">
    <name type="scientific">Inconstantimicrobium mannanitabidum</name>
    <dbReference type="NCBI Taxonomy" id="1604901"/>
    <lineage>
        <taxon>Bacteria</taxon>
        <taxon>Bacillati</taxon>
        <taxon>Bacillota</taxon>
        <taxon>Clostridia</taxon>
        <taxon>Eubacteriales</taxon>
        <taxon>Clostridiaceae</taxon>
        <taxon>Inconstantimicrobium</taxon>
    </lineage>
</organism>
<sequence>MNPSKKLIYIFFVIFISLLGFICGIYFDYLVSINKLSPVVSSVYKLPFKGRIVTYGKPVSYSGLVPVVDYDPSLKIDLRYATTNNFTGKVVYPKPVCLLQKNTLDKLIECNNDLKKQGYRIKIWDAYRPADVQKYFWSIVKDRRFIADPYLHGSRHNRGCAVDITLVDENGKELEMPTGFDEFSTAAYRNNPNMSATAKKNLDLLTSTMIKHGFKPIETEWWHFDDSEADKYPILNIPLDEIQ</sequence>
<reference evidence="1" key="1">
    <citation type="journal article" date="2025" name="Int. J. Syst. Evol. Microbiol.">
        <title>Inconstantimicrobium mannanitabidum sp. nov., a novel member of the family Clostridiaceae isolated from anoxic soil under the treatment of reductive soil disinfestation.</title>
        <authorList>
            <person name="Ueki A."/>
            <person name="Tonouchi A."/>
            <person name="Honma S."/>
            <person name="Kaku N."/>
            <person name="Ueki K."/>
        </authorList>
    </citation>
    <scope>NUCLEOTIDE SEQUENCE</scope>
    <source>
        <strain evidence="1">TW13</strain>
    </source>
</reference>
<evidence type="ECO:0000313" key="1">
    <source>
        <dbReference type="EMBL" id="GKX68059.1"/>
    </source>
</evidence>
<evidence type="ECO:0000313" key="2">
    <source>
        <dbReference type="Proteomes" id="UP001058074"/>
    </source>
</evidence>
<name>A0ACB5RG44_9CLOT</name>